<proteinExistence type="predicted"/>
<name>M9RE21_9RHOB</name>
<dbReference type="HOGENOM" id="CLU_1979268_0_0_5"/>
<accession>M9RE21</accession>
<evidence type="ECO:0000313" key="1">
    <source>
        <dbReference type="EMBL" id="AGI69988.1"/>
    </source>
</evidence>
<dbReference type="KEGG" id="oat:OAN307_c46390"/>
<keyword evidence="2" id="KW-1185">Reference proteome</keyword>
<dbReference type="EMBL" id="CP003740">
    <property type="protein sequence ID" value="AGI69988.1"/>
    <property type="molecule type" value="Genomic_DNA"/>
</dbReference>
<evidence type="ECO:0000313" key="2">
    <source>
        <dbReference type="Proteomes" id="UP000005307"/>
    </source>
</evidence>
<dbReference type="Proteomes" id="UP000005307">
    <property type="component" value="Chromosome"/>
</dbReference>
<organism evidence="1 2">
    <name type="scientific">Octadecabacter antarcticus 307</name>
    <dbReference type="NCBI Taxonomy" id="391626"/>
    <lineage>
        <taxon>Bacteria</taxon>
        <taxon>Pseudomonadati</taxon>
        <taxon>Pseudomonadota</taxon>
        <taxon>Alphaproteobacteria</taxon>
        <taxon>Rhodobacterales</taxon>
        <taxon>Roseobacteraceae</taxon>
        <taxon>Octadecabacter</taxon>
    </lineage>
</organism>
<dbReference type="AlphaFoldDB" id="M9RE21"/>
<reference evidence="1 2" key="1">
    <citation type="journal article" date="2013" name="PLoS ONE">
        <title>Poles Apart: Arctic and Antarctic Octadecabacter strains Share High Genome Plasticity and a New Type of Xanthorhodopsin.</title>
        <authorList>
            <person name="Vollmers J."/>
            <person name="Voget S."/>
            <person name="Dietrich S."/>
            <person name="Gollnow K."/>
            <person name="Smits M."/>
            <person name="Meyer K."/>
            <person name="Brinkhoff T."/>
            <person name="Simon M."/>
            <person name="Daniel R."/>
        </authorList>
    </citation>
    <scope>NUCLEOTIDE SEQUENCE [LARGE SCALE GENOMIC DNA]</scope>
    <source>
        <strain evidence="1 2">307</strain>
    </source>
</reference>
<gene>
    <name evidence="1" type="ORF">OAN307_c46390</name>
</gene>
<sequence length="126" mass="13888">MFSSGFGFLSYLQSTQNNAARAIDRDNYIETNTAALVLQIQQATFEDETQALINATEGLAFRELSDEINRTADLFVQDRSQFDQQLAEYRDRNAQIEVDRIATAGAGNLAAVGGDASHLTNLACHR</sequence>
<protein>
    <submittedName>
        <fullName evidence="1">Uncharacterized protein</fullName>
    </submittedName>
</protein>
<dbReference type="STRING" id="391626.OAN307_c46390"/>